<comment type="subcellular location">
    <subcellularLocation>
        <location evidence="1">Membrane</location>
        <topology evidence="1">Multi-pass membrane protein</topology>
    </subcellularLocation>
</comment>
<dbReference type="InterPro" id="IPR004254">
    <property type="entry name" value="AdipoR/HlyIII-related"/>
</dbReference>
<feature type="transmembrane region" description="Helical" evidence="5">
    <location>
        <begin position="45"/>
        <end position="68"/>
    </location>
</feature>
<comment type="caution">
    <text evidence="6">The sequence shown here is derived from an EMBL/GenBank/DDBJ whole genome shotgun (WGS) entry which is preliminary data.</text>
</comment>
<dbReference type="Pfam" id="PF03006">
    <property type="entry name" value="HlyIII"/>
    <property type="match status" value="1"/>
</dbReference>
<feature type="transmembrane region" description="Helical" evidence="5">
    <location>
        <begin position="198"/>
        <end position="219"/>
    </location>
</feature>
<proteinExistence type="predicted"/>
<evidence type="ECO:0000256" key="3">
    <source>
        <dbReference type="ARBA" id="ARBA00022989"/>
    </source>
</evidence>
<evidence type="ECO:0000256" key="4">
    <source>
        <dbReference type="ARBA" id="ARBA00023136"/>
    </source>
</evidence>
<dbReference type="Proteomes" id="UP001165065">
    <property type="component" value="Unassembled WGS sequence"/>
</dbReference>
<keyword evidence="2 5" id="KW-0812">Transmembrane</keyword>
<feature type="transmembrane region" description="Helical" evidence="5">
    <location>
        <begin position="136"/>
        <end position="158"/>
    </location>
</feature>
<evidence type="ECO:0000256" key="2">
    <source>
        <dbReference type="ARBA" id="ARBA00022692"/>
    </source>
</evidence>
<reference evidence="7" key="1">
    <citation type="journal article" date="2023" name="Commun. Biol.">
        <title>Genome analysis of Parmales, the sister group of diatoms, reveals the evolutionary specialization of diatoms from phago-mixotrophs to photoautotrophs.</title>
        <authorList>
            <person name="Ban H."/>
            <person name="Sato S."/>
            <person name="Yoshikawa S."/>
            <person name="Yamada K."/>
            <person name="Nakamura Y."/>
            <person name="Ichinomiya M."/>
            <person name="Sato N."/>
            <person name="Blanc-Mathieu R."/>
            <person name="Endo H."/>
            <person name="Kuwata A."/>
            <person name="Ogata H."/>
        </authorList>
    </citation>
    <scope>NUCLEOTIDE SEQUENCE [LARGE SCALE GENOMIC DNA]</scope>
</reference>
<evidence type="ECO:0000313" key="6">
    <source>
        <dbReference type="EMBL" id="GMI48595.1"/>
    </source>
</evidence>
<protein>
    <submittedName>
        <fullName evidence="6">Uncharacterized protein</fullName>
    </submittedName>
</protein>
<evidence type="ECO:0000313" key="7">
    <source>
        <dbReference type="Proteomes" id="UP001165065"/>
    </source>
</evidence>
<sequence>MVVRTRSAVKKQRDGKAKFGEVLEKHILGRRTYVDGKPKPRYRGVVHGVFTVVFFILAIVSALANFLFPKLLPLPWWGFTALLFGKFFNYCASAVLHLYPFKTLEGGTNALQWDLVGVAVSIGLTTFPFCRTYEEAMTAVSVTVSCVAAQVGIVVWMFSNHSGLDTPYGKSELPRNALMVLQWFDTSVRIGRSTGWGAGWLVPSLTYVLAFVLAGPVTASHMEEPVFEKYLPWHRRGVNSLHEDFHAVLLLADMMMVRLAVITLMGGN</sequence>
<keyword evidence="4 5" id="KW-0472">Membrane</keyword>
<name>A0A9W7LF01_9STRA</name>
<keyword evidence="3 5" id="KW-1133">Transmembrane helix</keyword>
<accession>A0A9W7LF01</accession>
<evidence type="ECO:0000256" key="1">
    <source>
        <dbReference type="ARBA" id="ARBA00004141"/>
    </source>
</evidence>
<dbReference type="GO" id="GO:0016020">
    <property type="term" value="C:membrane"/>
    <property type="evidence" value="ECO:0007669"/>
    <property type="project" value="UniProtKB-SubCell"/>
</dbReference>
<organism evidence="6 7">
    <name type="scientific">Triparma columacea</name>
    <dbReference type="NCBI Taxonomy" id="722753"/>
    <lineage>
        <taxon>Eukaryota</taxon>
        <taxon>Sar</taxon>
        <taxon>Stramenopiles</taxon>
        <taxon>Ochrophyta</taxon>
        <taxon>Bolidophyceae</taxon>
        <taxon>Parmales</taxon>
        <taxon>Triparmaceae</taxon>
        <taxon>Triparma</taxon>
    </lineage>
</organism>
<gene>
    <name evidence="6" type="ORF">TrCOL_g452</name>
</gene>
<dbReference type="OrthoDB" id="193695at2759"/>
<dbReference type="AlphaFoldDB" id="A0A9W7LF01"/>
<evidence type="ECO:0000256" key="5">
    <source>
        <dbReference type="SAM" id="Phobius"/>
    </source>
</evidence>
<feature type="transmembrane region" description="Helical" evidence="5">
    <location>
        <begin position="74"/>
        <end position="99"/>
    </location>
</feature>
<feature type="transmembrane region" description="Helical" evidence="5">
    <location>
        <begin position="245"/>
        <end position="265"/>
    </location>
</feature>
<keyword evidence="7" id="KW-1185">Reference proteome</keyword>
<dbReference type="EMBL" id="BRYA01000410">
    <property type="protein sequence ID" value="GMI48595.1"/>
    <property type="molecule type" value="Genomic_DNA"/>
</dbReference>